<feature type="compositionally biased region" description="Basic and acidic residues" evidence="1">
    <location>
        <begin position="112"/>
        <end position="130"/>
    </location>
</feature>
<name>A0AAV8UR07_9RHOD</name>
<feature type="domain" description="BCNT-C" evidence="2">
    <location>
        <begin position="204"/>
        <end position="280"/>
    </location>
</feature>
<dbReference type="PROSITE" id="PS51279">
    <property type="entry name" value="BCNT_C"/>
    <property type="match status" value="1"/>
</dbReference>
<evidence type="ECO:0000313" key="3">
    <source>
        <dbReference type="EMBL" id="KAJ8904449.1"/>
    </source>
</evidence>
<feature type="region of interest" description="Disordered" evidence="1">
    <location>
        <begin position="1"/>
        <end position="211"/>
    </location>
</feature>
<dbReference type="PANTHER" id="PTHR48295:SF1">
    <property type="entry name" value="SWR1-COMPLEX PROTEIN 5"/>
    <property type="match status" value="1"/>
</dbReference>
<dbReference type="AlphaFoldDB" id="A0AAV8UR07"/>
<dbReference type="EMBL" id="JAMWBK010000006">
    <property type="protein sequence ID" value="KAJ8904449.1"/>
    <property type="molecule type" value="Genomic_DNA"/>
</dbReference>
<accession>A0AAV8UR07</accession>
<feature type="compositionally biased region" description="Basic residues" evidence="1">
    <location>
        <begin position="45"/>
        <end position="55"/>
    </location>
</feature>
<sequence length="280" mass="30565">MKSSHGDDGGDEASMSSDDEEYDPGKDPDAGTSDQDGKPDSREKKVARKNGKPKGKGLLLEEDVDETAQETTNVVGTKTGSSPPKEKINEGKVEGALGVVDNANGEQPQESSAKDGDKPSKSETPKRTAIDDIWASMNKPIPVKKKKKAPVAFDSSWISQPSAVSQTAAPKPGSLDILTDSVSTKPSTDPKQPKQNLDDAHPKPAASKGLEGIVADLSSRKASVMDRSKSDWKEFKESNKLQDELEAHKKDKNRFTDRVAFLDRVDVREWKAEQERKRRR</sequence>
<dbReference type="PANTHER" id="PTHR48295">
    <property type="entry name" value="CRANIOFACIAL DEVELOPMENT PROTEIN 1"/>
    <property type="match status" value="1"/>
</dbReference>
<dbReference type="Pfam" id="PF07572">
    <property type="entry name" value="BCNT"/>
    <property type="match status" value="1"/>
</dbReference>
<dbReference type="InterPro" id="IPR011421">
    <property type="entry name" value="BCNT-C"/>
</dbReference>
<keyword evidence="4" id="KW-1185">Reference proteome</keyword>
<evidence type="ECO:0000256" key="1">
    <source>
        <dbReference type="SAM" id="MobiDB-lite"/>
    </source>
</evidence>
<evidence type="ECO:0000259" key="2">
    <source>
        <dbReference type="PROSITE" id="PS51279"/>
    </source>
</evidence>
<feature type="compositionally biased region" description="Polar residues" evidence="1">
    <location>
        <begin position="69"/>
        <end position="82"/>
    </location>
</feature>
<proteinExistence type="predicted"/>
<feature type="compositionally biased region" description="Polar residues" evidence="1">
    <location>
        <begin position="180"/>
        <end position="195"/>
    </location>
</feature>
<dbReference type="Proteomes" id="UP001157974">
    <property type="component" value="Unassembled WGS sequence"/>
</dbReference>
<protein>
    <recommendedName>
        <fullName evidence="2">BCNT-C domain-containing protein</fullName>
    </recommendedName>
</protein>
<feature type="compositionally biased region" description="Polar residues" evidence="1">
    <location>
        <begin position="156"/>
        <end position="168"/>
    </location>
</feature>
<feature type="compositionally biased region" description="Basic and acidic residues" evidence="1">
    <location>
        <begin position="84"/>
        <end position="93"/>
    </location>
</feature>
<reference evidence="3 4" key="1">
    <citation type="journal article" date="2023" name="Nat. Commun.">
        <title>Origin of minicircular mitochondrial genomes in red algae.</title>
        <authorList>
            <person name="Lee Y."/>
            <person name="Cho C.H."/>
            <person name="Lee Y.M."/>
            <person name="Park S.I."/>
            <person name="Yang J.H."/>
            <person name="West J.A."/>
            <person name="Bhattacharya D."/>
            <person name="Yoon H.S."/>
        </authorList>
    </citation>
    <scope>NUCLEOTIDE SEQUENCE [LARGE SCALE GENOMIC DNA]</scope>
    <source>
        <strain evidence="3 4">CCMP1338</strain>
        <tissue evidence="3">Whole cell</tissue>
    </source>
</reference>
<comment type="caution">
    <text evidence="3">The sequence shown here is derived from an EMBL/GenBank/DDBJ whole genome shotgun (WGS) entry which is preliminary data.</text>
</comment>
<organism evidence="3 4">
    <name type="scientific">Rhodosorus marinus</name>
    <dbReference type="NCBI Taxonomy" id="101924"/>
    <lineage>
        <taxon>Eukaryota</taxon>
        <taxon>Rhodophyta</taxon>
        <taxon>Stylonematophyceae</taxon>
        <taxon>Stylonematales</taxon>
        <taxon>Stylonemataceae</taxon>
        <taxon>Rhodosorus</taxon>
    </lineage>
</organism>
<evidence type="ECO:0000313" key="4">
    <source>
        <dbReference type="Proteomes" id="UP001157974"/>
    </source>
</evidence>
<feature type="compositionally biased region" description="Basic and acidic residues" evidence="1">
    <location>
        <begin position="23"/>
        <end position="44"/>
    </location>
</feature>
<gene>
    <name evidence="3" type="ORF">NDN08_000967</name>
</gene>
<dbReference type="InterPro" id="IPR027124">
    <property type="entry name" value="Swc5/CFDP1/2"/>
</dbReference>